<dbReference type="InterPro" id="IPR043594">
    <property type="entry name" value="HMGL"/>
</dbReference>
<dbReference type="PANTHER" id="PTHR42738">
    <property type="entry name" value="HYDROXYMETHYLGLUTARYL-COA LYASE"/>
    <property type="match status" value="1"/>
</dbReference>
<evidence type="ECO:0000313" key="5">
    <source>
        <dbReference type="EMBL" id="ADQ18634.1"/>
    </source>
</evidence>
<dbReference type="OrthoDB" id="9784013at2"/>
<gene>
    <name evidence="5" type="ordered locus">Lbys_2972</name>
</gene>
<evidence type="ECO:0000259" key="4">
    <source>
        <dbReference type="PROSITE" id="PS50991"/>
    </source>
</evidence>
<dbReference type="EC" id="4.1.3.4" evidence="5"/>
<reference evidence="5 6" key="2">
    <citation type="journal article" date="2011" name="Stand. Genomic Sci.">
        <title>Complete genome sequence of Leadbetterella byssophila type strain (4M15).</title>
        <authorList>
            <person name="Abt B."/>
            <person name="Teshima H."/>
            <person name="Lucas S."/>
            <person name="Lapidus A."/>
            <person name="Del Rio T.G."/>
            <person name="Nolan M."/>
            <person name="Tice H."/>
            <person name="Cheng J.F."/>
            <person name="Pitluck S."/>
            <person name="Liolios K."/>
            <person name="Pagani I."/>
            <person name="Ivanova N."/>
            <person name="Mavromatis K."/>
            <person name="Pati A."/>
            <person name="Tapia R."/>
            <person name="Han C."/>
            <person name="Goodwin L."/>
            <person name="Chen A."/>
            <person name="Palaniappan K."/>
            <person name="Land M."/>
            <person name="Hauser L."/>
            <person name="Chang Y.J."/>
            <person name="Jeffries C.D."/>
            <person name="Rohde M."/>
            <person name="Goker M."/>
            <person name="Tindall B.J."/>
            <person name="Detter J.C."/>
            <person name="Woyke T."/>
            <person name="Bristow J."/>
            <person name="Eisen J.A."/>
            <person name="Markowitz V."/>
            <person name="Hugenholtz P."/>
            <person name="Klenk H.P."/>
            <person name="Kyrpides N.C."/>
        </authorList>
    </citation>
    <scope>NUCLEOTIDE SEQUENCE [LARGE SCALE GENOMIC DNA]</scope>
    <source>
        <strain evidence="6">DSM 17132 / JCM 16389 / KACC 11308 / NBRC 106382 / 4M15</strain>
    </source>
</reference>
<accession>E4RT96</accession>
<dbReference type="AlphaFoldDB" id="E4RT96"/>
<dbReference type="HOGENOM" id="CLU_022138_3_2_10"/>
<dbReference type="EMBL" id="CP002305">
    <property type="protein sequence ID" value="ADQ18634.1"/>
    <property type="molecule type" value="Genomic_DNA"/>
</dbReference>
<dbReference type="Gene3D" id="3.20.20.70">
    <property type="entry name" value="Aldolase class I"/>
    <property type="match status" value="1"/>
</dbReference>
<dbReference type="RefSeq" id="WP_013409666.1">
    <property type="nucleotide sequence ID" value="NC_014655.1"/>
</dbReference>
<dbReference type="PANTHER" id="PTHR42738:SF7">
    <property type="entry name" value="HYDROXYMETHYLGLUTARYL-COA LYASE"/>
    <property type="match status" value="1"/>
</dbReference>
<reference key="1">
    <citation type="submission" date="2010-11" db="EMBL/GenBank/DDBJ databases">
        <title>The complete genome of Leadbetterella byssophila DSM 17132.</title>
        <authorList>
            <consortium name="US DOE Joint Genome Institute (JGI-PGF)"/>
            <person name="Lucas S."/>
            <person name="Copeland A."/>
            <person name="Lapidus A."/>
            <person name="Glavina del Rio T."/>
            <person name="Dalin E."/>
            <person name="Tice H."/>
            <person name="Bruce D."/>
            <person name="Goodwin L."/>
            <person name="Pitluck S."/>
            <person name="Kyrpides N."/>
            <person name="Mavromatis K."/>
            <person name="Ivanova N."/>
            <person name="Teshima H."/>
            <person name="Brettin T."/>
            <person name="Detter J.C."/>
            <person name="Han C."/>
            <person name="Tapia R."/>
            <person name="Land M."/>
            <person name="Hauser L."/>
            <person name="Markowitz V."/>
            <person name="Cheng J.-F."/>
            <person name="Hugenholtz P."/>
            <person name="Woyke T."/>
            <person name="Wu D."/>
            <person name="Tindall B."/>
            <person name="Pomrenke H.G."/>
            <person name="Brambilla E."/>
            <person name="Klenk H.-P."/>
            <person name="Eisen J.A."/>
        </authorList>
    </citation>
    <scope>NUCLEOTIDE SEQUENCE [LARGE SCALE GENOMIC DNA]</scope>
    <source>
        <strain>DSM 17132</strain>
    </source>
</reference>
<evidence type="ECO:0000256" key="1">
    <source>
        <dbReference type="ARBA" id="ARBA00009405"/>
    </source>
</evidence>
<dbReference type="SUPFAM" id="SSF51569">
    <property type="entry name" value="Aldolase"/>
    <property type="match status" value="1"/>
</dbReference>
<dbReference type="GO" id="GO:0046872">
    <property type="term" value="F:metal ion binding"/>
    <property type="evidence" value="ECO:0007669"/>
    <property type="project" value="UniProtKB-KW"/>
</dbReference>
<feature type="domain" description="Pyruvate carboxyltransferase" evidence="4">
    <location>
        <begin position="3"/>
        <end position="267"/>
    </location>
</feature>
<comment type="similarity">
    <text evidence="1">Belongs to the HMG-CoA lyase family.</text>
</comment>
<evidence type="ECO:0000256" key="2">
    <source>
        <dbReference type="ARBA" id="ARBA00022723"/>
    </source>
</evidence>
<dbReference type="GO" id="GO:0006552">
    <property type="term" value="P:L-leucine catabolic process"/>
    <property type="evidence" value="ECO:0007669"/>
    <property type="project" value="TreeGrafter"/>
</dbReference>
<dbReference type="InterPro" id="IPR000891">
    <property type="entry name" value="PYR_CT"/>
</dbReference>
<dbReference type="KEGG" id="lby:Lbys_2972"/>
<dbReference type="CDD" id="cd07938">
    <property type="entry name" value="DRE_TIM_HMGL"/>
    <property type="match status" value="1"/>
</dbReference>
<proteinExistence type="inferred from homology"/>
<keyword evidence="3 5" id="KW-0456">Lyase</keyword>
<organism evidence="5 6">
    <name type="scientific">Leadbetterella byssophila (strain DSM 17132 / JCM 16389 / KACC 11308 / NBRC 106382 / 4M15)</name>
    <dbReference type="NCBI Taxonomy" id="649349"/>
    <lineage>
        <taxon>Bacteria</taxon>
        <taxon>Pseudomonadati</taxon>
        <taxon>Bacteroidota</taxon>
        <taxon>Cytophagia</taxon>
        <taxon>Cytophagales</taxon>
        <taxon>Leadbetterellaceae</taxon>
        <taxon>Leadbetterella</taxon>
    </lineage>
</organism>
<sequence>MDKVFITDCPRDALQGVDTFVPTEEKVRHINTLLASGSFDRIDFGSFVSPKAVPQMADTAKVAEAIRDKNGTELLAVVLNSRGAEEGLNHEAIDVFGYPFSISETFQKRNGNSTIGESFDRLKEITHAVLRKNRKVEVYLSMAFGNPYNDPWDKEIVLSWMEKIWDLGVSSISLADTVGNANPSLVSELVTQILTIHPDLPLSVHLHSEPSQATEKVMAAYLAGCRRFDGAILGFGGCPFAQNELVGNIPSEELLRLFQRANEDQIYNLQESFKSLVYVH</sequence>
<dbReference type="PROSITE" id="PS50991">
    <property type="entry name" value="PYR_CT"/>
    <property type="match status" value="1"/>
</dbReference>
<keyword evidence="2" id="KW-0479">Metal-binding</keyword>
<evidence type="ECO:0000313" key="6">
    <source>
        <dbReference type="Proteomes" id="UP000007435"/>
    </source>
</evidence>
<keyword evidence="6" id="KW-1185">Reference proteome</keyword>
<evidence type="ECO:0000256" key="3">
    <source>
        <dbReference type="ARBA" id="ARBA00023239"/>
    </source>
</evidence>
<dbReference type="eggNOG" id="COG0119">
    <property type="taxonomic scope" value="Bacteria"/>
</dbReference>
<dbReference type="Proteomes" id="UP000007435">
    <property type="component" value="Chromosome"/>
</dbReference>
<dbReference type="STRING" id="649349.Lbys_2972"/>
<name>E4RT96_LEAB4</name>
<dbReference type="Pfam" id="PF00682">
    <property type="entry name" value="HMGL-like"/>
    <property type="match status" value="1"/>
</dbReference>
<dbReference type="GO" id="GO:0004419">
    <property type="term" value="F:hydroxymethylglutaryl-CoA lyase activity"/>
    <property type="evidence" value="ECO:0007669"/>
    <property type="project" value="UniProtKB-EC"/>
</dbReference>
<dbReference type="GO" id="GO:0046951">
    <property type="term" value="P:ketone body biosynthetic process"/>
    <property type="evidence" value="ECO:0007669"/>
    <property type="project" value="TreeGrafter"/>
</dbReference>
<dbReference type="InterPro" id="IPR013785">
    <property type="entry name" value="Aldolase_TIM"/>
</dbReference>
<protein>
    <submittedName>
        <fullName evidence="5">Hydroxymethylglutaryl-CoA lyase</fullName>
        <ecNumber evidence="5">4.1.3.4</ecNumber>
    </submittedName>
</protein>